<dbReference type="InterPro" id="IPR012347">
    <property type="entry name" value="Ferritin-like"/>
</dbReference>
<evidence type="ECO:0000259" key="1">
    <source>
        <dbReference type="Pfam" id="PF09537"/>
    </source>
</evidence>
<dbReference type="SUPFAM" id="SSF47240">
    <property type="entry name" value="Ferritin-like"/>
    <property type="match status" value="1"/>
</dbReference>
<proteinExistence type="predicted"/>
<dbReference type="InterPro" id="IPR009078">
    <property type="entry name" value="Ferritin-like_SF"/>
</dbReference>
<feature type="domain" description="DUF2383" evidence="1">
    <location>
        <begin position="7"/>
        <end position="108"/>
    </location>
</feature>
<dbReference type="InterPro" id="IPR019052">
    <property type="entry name" value="DUF2383"/>
</dbReference>
<dbReference type="AlphaFoldDB" id="A0A3Q8I215"/>
<dbReference type="EMBL" id="MH908884">
    <property type="protein sequence ID" value="AYM52784.1"/>
    <property type="molecule type" value="Genomic_DNA"/>
</dbReference>
<organism evidence="2">
    <name type="scientific">Simulacricoccus ruber</name>
    <dbReference type="NCBI Taxonomy" id="2303410"/>
    <lineage>
        <taxon>Bacteria</taxon>
        <taxon>Pseudomonadati</taxon>
        <taxon>Myxococcota</taxon>
        <taxon>Myxococcia</taxon>
        <taxon>Myxococcales</taxon>
        <taxon>Cystobacterineae</taxon>
        <taxon>Myxococcaceae</taxon>
        <taxon>Simulacricoccus</taxon>
    </lineage>
</organism>
<accession>A0A3Q8I215</accession>
<dbReference type="Gene3D" id="1.20.1260.10">
    <property type="match status" value="1"/>
</dbReference>
<evidence type="ECO:0000313" key="2">
    <source>
        <dbReference type="EMBL" id="AYM52784.1"/>
    </source>
</evidence>
<name>A0A3Q8I215_9BACT</name>
<reference evidence="2" key="1">
    <citation type="journal article" date="2018" name="J. Ind. Microbiol. Biotechnol.">
        <title>Genome mining reveals uncommon alkylpyrones as type III PKS products from myxobacteria.</title>
        <authorList>
            <person name="Hug J.J."/>
            <person name="Panter F."/>
            <person name="Krug D."/>
            <person name="Muller R."/>
        </authorList>
    </citation>
    <scope>NUCLEOTIDE SEQUENCE</scope>
    <source>
        <strain evidence="2">MCy10636</strain>
    </source>
</reference>
<sequence>MPKTEQELQTLNSFLRGEISAVETYKQALDHVKDARLRSELEEMERDHEQRVEAIKEHIAKLGGQPADGSGVWGAFAQAVQAGADAFGEKAAIQALEQGEDHGLADYKRDADQLHGELRRFARMQLLPAQQRTHDRMSKLKKTLH</sequence>
<dbReference type="Pfam" id="PF09537">
    <property type="entry name" value="DUF2383"/>
    <property type="match status" value="1"/>
</dbReference>
<protein>
    <recommendedName>
        <fullName evidence="1">DUF2383 domain-containing protein</fullName>
    </recommendedName>
</protein>
<dbReference type="CDD" id="cd00657">
    <property type="entry name" value="Ferritin_like"/>
    <property type="match status" value="1"/>
</dbReference>